<feature type="compositionally biased region" description="Basic and acidic residues" evidence="4">
    <location>
        <begin position="534"/>
        <end position="551"/>
    </location>
</feature>
<feature type="compositionally biased region" description="Polar residues" evidence="4">
    <location>
        <begin position="570"/>
        <end position="593"/>
    </location>
</feature>
<feature type="region of interest" description="Disordered" evidence="4">
    <location>
        <begin position="474"/>
        <end position="593"/>
    </location>
</feature>
<dbReference type="InterPro" id="IPR019139">
    <property type="entry name" value="LRRFIP1/2"/>
</dbReference>
<evidence type="ECO:0000256" key="4">
    <source>
        <dbReference type="SAM" id="MobiDB-lite"/>
    </source>
</evidence>
<feature type="coiled-coil region" evidence="3">
    <location>
        <begin position="154"/>
        <end position="188"/>
    </location>
</feature>
<proteinExistence type="inferred from homology"/>
<feature type="region of interest" description="Disordered" evidence="4">
    <location>
        <begin position="1"/>
        <end position="29"/>
    </location>
</feature>
<dbReference type="Pfam" id="PF09738">
    <property type="entry name" value="LRRFIP"/>
    <property type="match status" value="1"/>
</dbReference>
<protein>
    <submittedName>
        <fullName evidence="5">Uncharacterized protein</fullName>
    </submittedName>
</protein>
<dbReference type="PANTHER" id="PTHR19212:SF0">
    <property type="entry name" value="LD07988P"/>
    <property type="match status" value="1"/>
</dbReference>
<dbReference type="PANTHER" id="PTHR19212">
    <property type="entry name" value="LEUCINE RICH REPEAT IN FLII INTERACTING PROTEIN"/>
    <property type="match status" value="1"/>
</dbReference>
<dbReference type="Gene3D" id="1.20.5.4090">
    <property type="match status" value="1"/>
</dbReference>
<dbReference type="EMBL" id="CAJNOQ010007441">
    <property type="protein sequence ID" value="CAF1168704.1"/>
    <property type="molecule type" value="Genomic_DNA"/>
</dbReference>
<reference evidence="5" key="1">
    <citation type="submission" date="2021-02" db="EMBL/GenBank/DDBJ databases">
        <authorList>
            <person name="Nowell W R."/>
        </authorList>
    </citation>
    <scope>NUCLEOTIDE SEQUENCE</scope>
</reference>
<keyword evidence="2 3" id="KW-0175">Coiled coil</keyword>
<evidence type="ECO:0000313" key="5">
    <source>
        <dbReference type="EMBL" id="CAF1168704.1"/>
    </source>
</evidence>
<feature type="compositionally biased region" description="Low complexity" evidence="4">
    <location>
        <begin position="74"/>
        <end position="83"/>
    </location>
</feature>
<dbReference type="AlphaFoldDB" id="A0A814U8K5"/>
<feature type="coiled-coil region" evidence="3">
    <location>
        <begin position="266"/>
        <end position="400"/>
    </location>
</feature>
<evidence type="ECO:0000256" key="1">
    <source>
        <dbReference type="ARBA" id="ARBA00008275"/>
    </source>
</evidence>
<name>A0A814U8K5_9BILA</name>
<organism evidence="5 7">
    <name type="scientific">Didymodactylos carnosus</name>
    <dbReference type="NCBI Taxonomy" id="1234261"/>
    <lineage>
        <taxon>Eukaryota</taxon>
        <taxon>Metazoa</taxon>
        <taxon>Spiralia</taxon>
        <taxon>Gnathifera</taxon>
        <taxon>Rotifera</taxon>
        <taxon>Eurotatoria</taxon>
        <taxon>Bdelloidea</taxon>
        <taxon>Philodinida</taxon>
        <taxon>Philodinidae</taxon>
        <taxon>Didymodactylos</taxon>
    </lineage>
</organism>
<feature type="compositionally biased region" description="Low complexity" evidence="4">
    <location>
        <begin position="497"/>
        <end position="511"/>
    </location>
</feature>
<dbReference type="EMBL" id="CAJOBC010007439">
    <property type="protein sequence ID" value="CAF3932307.1"/>
    <property type="molecule type" value="Genomic_DNA"/>
</dbReference>
<dbReference type="OrthoDB" id="10028421at2759"/>
<feature type="region of interest" description="Disordered" evidence="4">
    <location>
        <begin position="63"/>
        <end position="88"/>
    </location>
</feature>
<feature type="compositionally biased region" description="Basic and acidic residues" evidence="4">
    <location>
        <begin position="63"/>
        <end position="73"/>
    </location>
</feature>
<feature type="compositionally biased region" description="Polar residues" evidence="4">
    <location>
        <begin position="524"/>
        <end position="533"/>
    </location>
</feature>
<comment type="caution">
    <text evidence="5">The sequence shown here is derived from an EMBL/GenBank/DDBJ whole genome shotgun (WGS) entry which is preliminary data.</text>
</comment>
<feature type="region of interest" description="Disordered" evidence="4">
    <location>
        <begin position="427"/>
        <end position="453"/>
    </location>
</feature>
<comment type="similarity">
    <text evidence="1">Belongs to the LRRFIP family.</text>
</comment>
<dbReference type="GO" id="GO:0006355">
    <property type="term" value="P:regulation of DNA-templated transcription"/>
    <property type="evidence" value="ECO:0007669"/>
    <property type="project" value="InterPro"/>
</dbReference>
<evidence type="ECO:0000313" key="7">
    <source>
        <dbReference type="Proteomes" id="UP000663829"/>
    </source>
</evidence>
<gene>
    <name evidence="5" type="ORF">GPM918_LOCUS22064</name>
    <name evidence="6" type="ORF">SRO942_LOCUS22056</name>
</gene>
<sequence length="609" mass="70731">MSSSGRHRDSSNNVTSPAKHNGSFAEEQALDAIAREAELRLKYQREQNREARELRHKELEKIAREDDVDDSSHISHTPSTPSIVNRTRGSCNDGSGNNTNTLLLQKFLNGDTDLRSIEQRDLRRLLSEIEIKYKQSMISNSSLYNEKQALRFQVDNFKDQLEEQIEIMNQIKRQLKEKTKEFDLQKRTLTDLQHDFSNVKELLENREKLIEESGMILYTDQHQQCNGNSSTSVHSDLISVLPTGLVSQETANLLNTLGNGNIDEKLKRLLSERRDTFEQIVRLKSELDDEQNRLKILEKQLPKINEHSQQQEHLEQQKQMARELIDLKNRLQRIEADNVSLQQENKRFDAQLKRHKQQTEDAEKVEEELKQERRRLQKEYREIKTKYDDCLLENRRLQDRVDSIEFVRRNSNTIPLSSDISKILTNSPSSGSNIYNSTTARSTTACGTPSSNLFTRRQSTSRFTSVERELLSPSYNTRESSVARRLSRDYSNERWQNNNNSLRRNSSNDSNKISLTNKRRGPNEWSQGTSSSAENEKVRNDVLQKENERLRTMRKKNLLNNTDTNDVNLIGSQTSSPLPQQDNNSGNNHTPEMNVTENLFTSKWTYNFT</sequence>
<dbReference type="Proteomes" id="UP000663829">
    <property type="component" value="Unassembled WGS sequence"/>
</dbReference>
<feature type="compositionally biased region" description="Basic and acidic residues" evidence="4">
    <location>
        <begin position="1"/>
        <end position="10"/>
    </location>
</feature>
<accession>A0A814U8K5</accession>
<evidence type="ECO:0000256" key="3">
    <source>
        <dbReference type="SAM" id="Coils"/>
    </source>
</evidence>
<evidence type="ECO:0000313" key="6">
    <source>
        <dbReference type="EMBL" id="CAF3932307.1"/>
    </source>
</evidence>
<evidence type="ECO:0000256" key="2">
    <source>
        <dbReference type="ARBA" id="ARBA00023054"/>
    </source>
</evidence>
<dbReference type="Proteomes" id="UP000681722">
    <property type="component" value="Unassembled WGS sequence"/>
</dbReference>
<keyword evidence="7" id="KW-1185">Reference proteome</keyword>